<dbReference type="PANTHER" id="PTHR43884:SF20">
    <property type="entry name" value="ACYL-COA DEHYDROGENASE FADE28"/>
    <property type="match status" value="1"/>
</dbReference>
<evidence type="ECO:0000256" key="4">
    <source>
        <dbReference type="ARBA" id="ARBA00022827"/>
    </source>
</evidence>
<evidence type="ECO:0000256" key="1">
    <source>
        <dbReference type="ARBA" id="ARBA00001974"/>
    </source>
</evidence>
<dbReference type="InterPro" id="IPR036250">
    <property type="entry name" value="AcylCo_DH-like_C"/>
</dbReference>
<feature type="domain" description="Acyl-CoA dehydrogenase/oxidase C-terminal" evidence="6">
    <location>
        <begin position="219"/>
        <end position="363"/>
    </location>
</feature>
<dbReference type="Proteomes" id="UP000663090">
    <property type="component" value="Chromosome"/>
</dbReference>
<evidence type="ECO:0000313" key="9">
    <source>
        <dbReference type="Proteomes" id="UP000663090"/>
    </source>
</evidence>
<keyword evidence="9" id="KW-1185">Reference proteome</keyword>
<evidence type="ECO:0000259" key="6">
    <source>
        <dbReference type="Pfam" id="PF00441"/>
    </source>
</evidence>
<dbReference type="InterPro" id="IPR037069">
    <property type="entry name" value="AcylCoA_DH/ox_N_sf"/>
</dbReference>
<evidence type="ECO:0000313" key="8">
    <source>
        <dbReference type="EMBL" id="QSQ14991.1"/>
    </source>
</evidence>
<dbReference type="SUPFAM" id="SSF47203">
    <property type="entry name" value="Acyl-CoA dehydrogenase C-terminal domain-like"/>
    <property type="match status" value="1"/>
</dbReference>
<sequence>MDFAFTEAQQTVTGLARKLFTEHVSPATLAAAEADFPDRELWARLATTGLLGTAIPEAEGGSGHGMRELCALLVEAGAAVAPVPLWPTLVLGALPISAFGTPEQRQRWLPSVAEGRTFLTAALMEDSPHPARMETLATHHGGQWRLTGIKSCVPAAHLAARVIVPARTSDGAIGVFLLDPHTAGVSRERQTATTGEPLLRMTLSDALVEPEDVLAGPGEGDRVLTGLMERATVGVCALHLGVVERALRMTAEYTGTRHQFGRPIATFQAVSQRAADASIDVEAIRLTLWKAACALDSGQPAAKAVATAKLWACEAGHRVVSAAQHLHGGIGFDTRYPLYRSYLWSKQLELTLGSGTVHLARLGALLAEG</sequence>
<evidence type="ECO:0000256" key="2">
    <source>
        <dbReference type="ARBA" id="ARBA00009347"/>
    </source>
</evidence>
<dbReference type="Gene3D" id="2.40.110.10">
    <property type="entry name" value="Butyryl-CoA Dehydrogenase, subunit A, domain 2"/>
    <property type="match status" value="1"/>
</dbReference>
<comment type="similarity">
    <text evidence="2">Belongs to the acyl-CoA dehydrogenase family.</text>
</comment>
<dbReference type="InterPro" id="IPR013786">
    <property type="entry name" value="AcylCoA_DH/ox_N"/>
</dbReference>
<keyword evidence="3" id="KW-0285">Flavoprotein</keyword>
<dbReference type="Pfam" id="PF00441">
    <property type="entry name" value="Acyl-CoA_dh_1"/>
    <property type="match status" value="1"/>
</dbReference>
<evidence type="ECO:0000256" key="5">
    <source>
        <dbReference type="ARBA" id="ARBA00023002"/>
    </source>
</evidence>
<dbReference type="EMBL" id="CP071091">
    <property type="protein sequence ID" value="QSQ14991.1"/>
    <property type="molecule type" value="Genomic_DNA"/>
</dbReference>
<dbReference type="InterPro" id="IPR046373">
    <property type="entry name" value="Acyl-CoA_Oxase/DH_mid-dom_sf"/>
</dbReference>
<keyword evidence="4" id="KW-0274">FAD</keyword>
<dbReference type="RefSeq" id="WP_206716734.1">
    <property type="nucleotide sequence ID" value="NZ_CP071091.1"/>
</dbReference>
<feature type="domain" description="Acyl-CoA dehydrogenase/oxidase N-terminal" evidence="7">
    <location>
        <begin position="6"/>
        <end position="115"/>
    </location>
</feature>
<proteinExistence type="inferred from homology"/>
<evidence type="ECO:0000256" key="3">
    <source>
        <dbReference type="ARBA" id="ARBA00022630"/>
    </source>
</evidence>
<organism evidence="8 9">
    <name type="scientific">Myxococcus landrumensis</name>
    <dbReference type="NCBI Taxonomy" id="2813577"/>
    <lineage>
        <taxon>Bacteria</taxon>
        <taxon>Pseudomonadati</taxon>
        <taxon>Myxococcota</taxon>
        <taxon>Myxococcia</taxon>
        <taxon>Myxococcales</taxon>
        <taxon>Cystobacterineae</taxon>
        <taxon>Myxococcaceae</taxon>
        <taxon>Myxococcus</taxon>
    </lineage>
</organism>
<dbReference type="CDD" id="cd00567">
    <property type="entry name" value="ACAD"/>
    <property type="match status" value="1"/>
</dbReference>
<dbReference type="Gene3D" id="1.10.540.10">
    <property type="entry name" value="Acyl-CoA dehydrogenase/oxidase, N-terminal domain"/>
    <property type="match status" value="1"/>
</dbReference>
<protein>
    <submittedName>
        <fullName evidence="8">Acyl-CoA/acyl-ACP dehydrogenase</fullName>
    </submittedName>
</protein>
<comment type="cofactor">
    <cofactor evidence="1">
        <name>FAD</name>
        <dbReference type="ChEBI" id="CHEBI:57692"/>
    </cofactor>
</comment>
<name>A0ABX7N946_9BACT</name>
<evidence type="ECO:0000259" key="7">
    <source>
        <dbReference type="Pfam" id="PF02771"/>
    </source>
</evidence>
<dbReference type="InterPro" id="IPR009100">
    <property type="entry name" value="AcylCoA_DH/oxidase_NM_dom_sf"/>
</dbReference>
<keyword evidence="5" id="KW-0560">Oxidoreductase</keyword>
<dbReference type="Gene3D" id="1.20.140.10">
    <property type="entry name" value="Butyryl-CoA Dehydrogenase, subunit A, domain 3"/>
    <property type="match status" value="1"/>
</dbReference>
<dbReference type="InterPro" id="IPR009075">
    <property type="entry name" value="AcylCo_DH/oxidase_C"/>
</dbReference>
<reference evidence="8 9" key="1">
    <citation type="submission" date="2021-02" db="EMBL/GenBank/DDBJ databases">
        <title>De Novo genome assembly of isolated myxobacteria.</title>
        <authorList>
            <person name="Stevens D.C."/>
        </authorList>
    </citation>
    <scope>NUCLEOTIDE SEQUENCE [LARGE SCALE GENOMIC DNA]</scope>
    <source>
        <strain evidence="8 9">SCHIC003</strain>
    </source>
</reference>
<dbReference type="PANTHER" id="PTHR43884">
    <property type="entry name" value="ACYL-COA DEHYDROGENASE"/>
    <property type="match status" value="1"/>
</dbReference>
<accession>A0ABX7N946</accession>
<dbReference type="SUPFAM" id="SSF56645">
    <property type="entry name" value="Acyl-CoA dehydrogenase NM domain-like"/>
    <property type="match status" value="1"/>
</dbReference>
<dbReference type="Pfam" id="PF02771">
    <property type="entry name" value="Acyl-CoA_dh_N"/>
    <property type="match status" value="1"/>
</dbReference>
<gene>
    <name evidence="8" type="ORF">JY572_02590</name>
</gene>